<comment type="caution">
    <text evidence="3">The sequence shown here is derived from an EMBL/GenBank/DDBJ whole genome shotgun (WGS) entry which is preliminary data.</text>
</comment>
<dbReference type="InterPro" id="IPR041273">
    <property type="entry name" value="NAT_N"/>
</dbReference>
<dbReference type="Pfam" id="PF18164">
    <property type="entry name" value="GNAT_C"/>
    <property type="match status" value="1"/>
</dbReference>
<evidence type="ECO:0000313" key="3">
    <source>
        <dbReference type="EMBL" id="MBB5789548.1"/>
    </source>
</evidence>
<dbReference type="Pfam" id="PF18082">
    <property type="entry name" value="NAT_N"/>
    <property type="match status" value="1"/>
</dbReference>
<name>A0A7W9GTJ1_9ACTN</name>
<dbReference type="RefSeq" id="WP_184824981.1">
    <property type="nucleotide sequence ID" value="NZ_JACHMM010000001.1"/>
</dbReference>
<sequence length="301" mass="33319">MHEPGTAELPSAEQADAWLAEIGVAPEDRLAVLAARPALAASPGLLALLAERRGQLIAHLGDPRTLPDWHDVGPPHERVGNLVYVWVFLSVLPEVRAFHERHGVTRRDGSRILANLAAQLAAYRSLHGVAGLSEQNWLTRHFRATILDFGRLHVERSYFDADAPGHGAAGPVRGEPVLSLHIPEGRLTPAACDESIAAATAFYRREFGHEDHRFGVCTSWVLDPQLRSYLAADSNILAFQRRFELAPDPGPDRAGTVVEFVFERPADHLDALPQDTSLQRALVTHIRAGRPWHFRTGWFRL</sequence>
<evidence type="ECO:0000313" key="4">
    <source>
        <dbReference type="Proteomes" id="UP000542813"/>
    </source>
</evidence>
<dbReference type="AlphaFoldDB" id="A0A7W9GTJ1"/>
<evidence type="ECO:0008006" key="5">
    <source>
        <dbReference type="Google" id="ProtNLM"/>
    </source>
</evidence>
<feature type="domain" description="GNAT-like C-terminal" evidence="2">
    <location>
        <begin position="147"/>
        <end position="299"/>
    </location>
</feature>
<dbReference type="Proteomes" id="UP000542813">
    <property type="component" value="Unassembled WGS sequence"/>
</dbReference>
<keyword evidence="4" id="KW-1185">Reference proteome</keyword>
<organism evidence="3 4">
    <name type="scientific">Jiangella mangrovi</name>
    <dbReference type="NCBI Taxonomy" id="1524084"/>
    <lineage>
        <taxon>Bacteria</taxon>
        <taxon>Bacillati</taxon>
        <taxon>Actinomycetota</taxon>
        <taxon>Actinomycetes</taxon>
        <taxon>Jiangellales</taxon>
        <taxon>Jiangellaceae</taxon>
        <taxon>Jiangella</taxon>
    </lineage>
</organism>
<reference evidence="3 4" key="1">
    <citation type="submission" date="2020-08" db="EMBL/GenBank/DDBJ databases">
        <title>Sequencing the genomes of 1000 actinobacteria strains.</title>
        <authorList>
            <person name="Klenk H.-P."/>
        </authorList>
    </citation>
    <scope>NUCLEOTIDE SEQUENCE [LARGE SCALE GENOMIC DNA]</scope>
    <source>
        <strain evidence="3 4">DSM 102122</strain>
    </source>
</reference>
<feature type="domain" description="N-acyltransferase N-terminal" evidence="1">
    <location>
        <begin position="15"/>
        <end position="143"/>
    </location>
</feature>
<dbReference type="EMBL" id="JACHMM010000001">
    <property type="protein sequence ID" value="MBB5789548.1"/>
    <property type="molecule type" value="Genomic_DNA"/>
</dbReference>
<gene>
    <name evidence="3" type="ORF">HD601_004123</name>
</gene>
<accession>A0A7W9GTJ1</accession>
<evidence type="ECO:0000259" key="1">
    <source>
        <dbReference type="Pfam" id="PF18082"/>
    </source>
</evidence>
<dbReference type="InterPro" id="IPR041644">
    <property type="entry name" value="GNAT_C"/>
</dbReference>
<protein>
    <recommendedName>
        <fullName evidence="5">Acyltransferase</fullName>
    </recommendedName>
</protein>
<proteinExistence type="predicted"/>
<dbReference type="Gene3D" id="3.40.630.120">
    <property type="match status" value="1"/>
</dbReference>
<evidence type="ECO:0000259" key="2">
    <source>
        <dbReference type="Pfam" id="PF18164"/>
    </source>
</evidence>